<dbReference type="InterPro" id="IPR016193">
    <property type="entry name" value="Cytidine_deaminase-like"/>
</dbReference>
<sequence length="44" mass="5003">MYTSTEPCEMCATVIHYAGLNRVVYSRLRRGTCRCTGGSKRNFL</sequence>
<reference evidence="1 2" key="1">
    <citation type="journal article" date="2019" name="Int. J. Syst. Evol. Microbiol.">
        <title>The Global Catalogue of Microorganisms (GCM) 10K type strain sequencing project: providing services to taxonomists for standard genome sequencing and annotation.</title>
        <authorList>
            <consortium name="The Broad Institute Genomics Platform"/>
            <consortium name="The Broad Institute Genome Sequencing Center for Infectious Disease"/>
            <person name="Wu L."/>
            <person name="Ma J."/>
        </authorList>
    </citation>
    <scope>NUCLEOTIDE SEQUENCE [LARGE SCALE GENOMIC DNA]</scope>
    <source>
        <strain evidence="1 2">CGMCC 1.15824</strain>
    </source>
</reference>
<dbReference type="Proteomes" id="UP001595925">
    <property type="component" value="Unassembled WGS sequence"/>
</dbReference>
<comment type="caution">
    <text evidence="1">The sequence shown here is derived from an EMBL/GenBank/DDBJ whole genome shotgun (WGS) entry which is preliminary data.</text>
</comment>
<name>A0ABD5QEE3_9EURY</name>
<evidence type="ECO:0000313" key="1">
    <source>
        <dbReference type="EMBL" id="MFC4987412.1"/>
    </source>
</evidence>
<protein>
    <recommendedName>
        <fullName evidence="3">CMP/dCMP-type deaminase domain-containing protein</fullName>
    </recommendedName>
</protein>
<dbReference type="RefSeq" id="WP_224829720.1">
    <property type="nucleotide sequence ID" value="NZ_JAIVEF010000025.1"/>
</dbReference>
<accession>A0ABD5QEE3</accession>
<evidence type="ECO:0000313" key="2">
    <source>
        <dbReference type="Proteomes" id="UP001595925"/>
    </source>
</evidence>
<gene>
    <name evidence="1" type="ORF">ACFPFO_06480</name>
</gene>
<dbReference type="EMBL" id="JBHSJG010000024">
    <property type="protein sequence ID" value="MFC4987412.1"/>
    <property type="molecule type" value="Genomic_DNA"/>
</dbReference>
<organism evidence="1 2">
    <name type="scientific">Saliphagus infecundisoli</name>
    <dbReference type="NCBI Taxonomy" id="1849069"/>
    <lineage>
        <taxon>Archaea</taxon>
        <taxon>Methanobacteriati</taxon>
        <taxon>Methanobacteriota</taxon>
        <taxon>Stenosarchaea group</taxon>
        <taxon>Halobacteria</taxon>
        <taxon>Halobacteriales</taxon>
        <taxon>Natrialbaceae</taxon>
        <taxon>Saliphagus</taxon>
    </lineage>
</organism>
<keyword evidence="2" id="KW-1185">Reference proteome</keyword>
<evidence type="ECO:0008006" key="3">
    <source>
        <dbReference type="Google" id="ProtNLM"/>
    </source>
</evidence>
<proteinExistence type="predicted"/>
<dbReference type="Gene3D" id="3.40.140.10">
    <property type="entry name" value="Cytidine Deaminase, domain 2"/>
    <property type="match status" value="1"/>
</dbReference>
<dbReference type="SUPFAM" id="SSF53927">
    <property type="entry name" value="Cytidine deaminase-like"/>
    <property type="match status" value="1"/>
</dbReference>
<dbReference type="AlphaFoldDB" id="A0ABD5QEE3"/>